<gene>
    <name evidence="2" type="ORF">JYU34_003587</name>
</gene>
<name>A0ABQ7R0G5_PLUXY</name>
<evidence type="ECO:0000313" key="3">
    <source>
        <dbReference type="Proteomes" id="UP000823941"/>
    </source>
</evidence>
<dbReference type="EMBL" id="JAHIBW010000005">
    <property type="protein sequence ID" value="KAG7310773.1"/>
    <property type="molecule type" value="Genomic_DNA"/>
</dbReference>
<feature type="compositionally biased region" description="Pro residues" evidence="1">
    <location>
        <begin position="19"/>
        <end position="28"/>
    </location>
</feature>
<reference evidence="2 3" key="1">
    <citation type="submission" date="2021-06" db="EMBL/GenBank/DDBJ databases">
        <title>A haploid diamondback moth (Plutella xylostella L.) genome assembly resolves 31 chromosomes and identifies a diamide resistance mutation.</title>
        <authorList>
            <person name="Ward C.M."/>
            <person name="Perry K.D."/>
            <person name="Baker G."/>
            <person name="Powis K."/>
            <person name="Heckel D.G."/>
            <person name="Baxter S.W."/>
        </authorList>
    </citation>
    <scope>NUCLEOTIDE SEQUENCE [LARGE SCALE GENOMIC DNA]</scope>
    <source>
        <strain evidence="2 3">LV</strain>
        <tissue evidence="2">Single pupa</tissue>
    </source>
</reference>
<keyword evidence="3" id="KW-1185">Reference proteome</keyword>
<dbReference type="Proteomes" id="UP000823941">
    <property type="component" value="Chromosome 5"/>
</dbReference>
<proteinExistence type="predicted"/>
<feature type="region of interest" description="Disordered" evidence="1">
    <location>
        <begin position="70"/>
        <end position="117"/>
    </location>
</feature>
<dbReference type="PROSITE" id="PS51257">
    <property type="entry name" value="PROKAR_LIPOPROTEIN"/>
    <property type="match status" value="1"/>
</dbReference>
<organism evidence="2 3">
    <name type="scientific">Plutella xylostella</name>
    <name type="common">Diamondback moth</name>
    <name type="synonym">Plutella maculipennis</name>
    <dbReference type="NCBI Taxonomy" id="51655"/>
    <lineage>
        <taxon>Eukaryota</taxon>
        <taxon>Metazoa</taxon>
        <taxon>Ecdysozoa</taxon>
        <taxon>Arthropoda</taxon>
        <taxon>Hexapoda</taxon>
        <taxon>Insecta</taxon>
        <taxon>Pterygota</taxon>
        <taxon>Neoptera</taxon>
        <taxon>Endopterygota</taxon>
        <taxon>Lepidoptera</taxon>
        <taxon>Glossata</taxon>
        <taxon>Ditrysia</taxon>
        <taxon>Yponomeutoidea</taxon>
        <taxon>Plutellidae</taxon>
        <taxon>Plutella</taxon>
    </lineage>
</organism>
<protein>
    <submittedName>
        <fullName evidence="2">Uncharacterized protein</fullName>
    </submittedName>
</protein>
<feature type="compositionally biased region" description="Polar residues" evidence="1">
    <location>
        <begin position="104"/>
        <end position="117"/>
    </location>
</feature>
<accession>A0ABQ7R0G5</accession>
<feature type="region of interest" description="Disordered" evidence="1">
    <location>
        <begin position="15"/>
        <end position="35"/>
    </location>
</feature>
<comment type="caution">
    <text evidence="2">The sequence shown here is derived from an EMBL/GenBank/DDBJ whole genome shotgun (WGS) entry which is preliminary data.</text>
</comment>
<evidence type="ECO:0000313" key="2">
    <source>
        <dbReference type="EMBL" id="KAG7310773.1"/>
    </source>
</evidence>
<evidence type="ECO:0000256" key="1">
    <source>
        <dbReference type="SAM" id="MobiDB-lite"/>
    </source>
</evidence>
<sequence length="117" mass="12762">MFKYNCKGVSTLRSRCGPAPVPQPPPHGPASGACDTKQRIYKSTSKTSVTNNPNGEPTLLFRRISSNIPSMLASPETAPAQVSRRKRLKHEGETEEGGIKRGNIRNQRGDTFQVTLA</sequence>